<dbReference type="InterPro" id="IPR001330">
    <property type="entry name" value="Prenyltrans"/>
</dbReference>
<dbReference type="InterPro" id="IPR045089">
    <property type="entry name" value="PGGT1B-like"/>
</dbReference>
<evidence type="ECO:0000256" key="7">
    <source>
        <dbReference type="ARBA" id="ARBA00022833"/>
    </source>
</evidence>
<sequence>MDAVLGFARKDVEIKADASSTLLTDLHIKFIETYLQNPLEYVLVEHRKLGGIYWCLNAMDLMNKLEGVNCDEIVQHVKTCQQDSGGFSPAEKHDAELLYTCSAIQILVILDRLDEINRDAVAEYVSSLQNQDGSFVGGLTEVDTRFSFCAILTLFLIRRMDVINIPKGVEFVMKCYNFDGGFGTKPGSESHAGQVYCCLGFLAVSGYLDLIDTNKTARWLAKRQCKSGGLNGRPDKLPDVCYSWWVLASLEIIHCLDWIDKALIRRFILACQDKQEGGISDRPGDVPDPFHTIFGLAGLNLLGEISLAAIDPVFCMTKRSLKNYRL</sequence>
<dbReference type="InterPro" id="IPR008930">
    <property type="entry name" value="Terpenoid_cyclase/PrenylTrfase"/>
</dbReference>
<keyword evidence="5 9" id="KW-0479">Metal-binding</keyword>
<keyword evidence="4 9" id="KW-0808">Transferase</keyword>
<evidence type="ECO:0000256" key="2">
    <source>
        <dbReference type="ARBA" id="ARBA00011355"/>
    </source>
</evidence>
<evidence type="ECO:0000259" key="10">
    <source>
        <dbReference type="Pfam" id="PF00432"/>
    </source>
</evidence>
<dbReference type="PANTHER" id="PTHR11774">
    <property type="entry name" value="GERANYLGERANYL TRANSFERASE TYPE BETA SUBUNIT"/>
    <property type="match status" value="1"/>
</dbReference>
<evidence type="ECO:0000256" key="4">
    <source>
        <dbReference type="ARBA" id="ARBA00022679"/>
    </source>
</evidence>
<reference evidence="11 13" key="2">
    <citation type="submission" date="2018-11" db="EMBL/GenBank/DDBJ databases">
        <authorList>
            <consortium name="Pathogen Informatics"/>
        </authorList>
    </citation>
    <scope>NUCLEOTIDE SEQUENCE [LARGE SCALE GENOMIC DNA]</scope>
</reference>
<dbReference type="InterPro" id="IPR026873">
    <property type="entry name" value="Ptb1"/>
</dbReference>
<dbReference type="GO" id="GO:0046872">
    <property type="term" value="F:metal ion binding"/>
    <property type="evidence" value="ECO:0007669"/>
    <property type="project" value="UniProtKB-KW"/>
</dbReference>
<dbReference type="Proteomes" id="UP000274756">
    <property type="component" value="Unassembled WGS sequence"/>
</dbReference>
<evidence type="ECO:0000313" key="14">
    <source>
        <dbReference type="WBParaSite" id="DME_0000719601-mRNA-1"/>
    </source>
</evidence>
<comment type="cofactor">
    <cofactor evidence="9">
        <name>Zn(2+)</name>
        <dbReference type="ChEBI" id="CHEBI:29105"/>
    </cofactor>
    <text evidence="9">Binds 1 zinc ion per subunit.</text>
</comment>
<keyword evidence="3 9" id="KW-0637">Prenyltransferase</keyword>
<evidence type="ECO:0000256" key="1">
    <source>
        <dbReference type="ARBA" id="ARBA00010497"/>
    </source>
</evidence>
<dbReference type="SUPFAM" id="SSF48239">
    <property type="entry name" value="Terpenoid cyclases/Protein prenyltransferases"/>
    <property type="match status" value="1"/>
</dbReference>
<protein>
    <recommendedName>
        <fullName evidence="9">Geranylgeranyl transferase type-2 subunit beta</fullName>
        <ecNumber evidence="9">2.5.1.60</ecNumber>
    </recommendedName>
</protein>
<dbReference type="PANTHER" id="PTHR11774:SF11">
    <property type="entry name" value="GERANYLGERANYL TRANSFERASE TYPE-2 SUBUNIT BETA"/>
    <property type="match status" value="1"/>
</dbReference>
<dbReference type="OrthoDB" id="5428259at2759"/>
<keyword evidence="7 9" id="KW-0862">Zinc</keyword>
<dbReference type="Gene3D" id="1.50.10.20">
    <property type="match status" value="1"/>
</dbReference>
<name>A0A0N4UHZ0_DRAME</name>
<dbReference type="GO" id="GO:0005968">
    <property type="term" value="C:Rab-protein geranylgeranyltransferase complex"/>
    <property type="evidence" value="ECO:0007669"/>
    <property type="project" value="UniProtKB-UniRule"/>
</dbReference>
<dbReference type="CDD" id="cd02894">
    <property type="entry name" value="GGTase-II"/>
    <property type="match status" value="1"/>
</dbReference>
<dbReference type="Proteomes" id="UP000038040">
    <property type="component" value="Unplaced"/>
</dbReference>
<dbReference type="AlphaFoldDB" id="A0A0N4UHZ0"/>
<dbReference type="GO" id="GO:0072657">
    <property type="term" value="P:protein localization to membrane"/>
    <property type="evidence" value="ECO:0007669"/>
    <property type="project" value="UniProtKB-ARBA"/>
</dbReference>
<proteinExistence type="inferred from homology"/>
<evidence type="ECO:0000313" key="12">
    <source>
        <dbReference type="Proteomes" id="UP000038040"/>
    </source>
</evidence>
<dbReference type="STRING" id="318479.A0A0N4UHZ0"/>
<comment type="catalytic activity">
    <reaction evidence="8 9">
        <text>geranylgeranyl diphosphate + L-cysteinyl-[protein] = S-geranylgeranyl-L-cysteinyl-[protein] + diphosphate</text>
        <dbReference type="Rhea" id="RHEA:21240"/>
        <dbReference type="Rhea" id="RHEA-COMP:10131"/>
        <dbReference type="Rhea" id="RHEA-COMP:11537"/>
        <dbReference type="ChEBI" id="CHEBI:29950"/>
        <dbReference type="ChEBI" id="CHEBI:33019"/>
        <dbReference type="ChEBI" id="CHEBI:57533"/>
        <dbReference type="ChEBI" id="CHEBI:86021"/>
        <dbReference type="EC" id="2.5.1.60"/>
    </reaction>
</comment>
<evidence type="ECO:0000256" key="9">
    <source>
        <dbReference type="RuleBase" id="RU365076"/>
    </source>
</evidence>
<evidence type="ECO:0000313" key="11">
    <source>
        <dbReference type="EMBL" id="VDN51694.1"/>
    </source>
</evidence>
<dbReference type="EC" id="2.5.1.60" evidence="9"/>
<keyword evidence="13" id="KW-1185">Reference proteome</keyword>
<dbReference type="EMBL" id="UYYG01000028">
    <property type="protein sequence ID" value="VDN51694.1"/>
    <property type="molecule type" value="Genomic_DNA"/>
</dbReference>
<keyword evidence="6" id="KW-0677">Repeat</keyword>
<feature type="domain" description="Prenyltransferase alpha-alpha toroid" evidence="10">
    <location>
        <begin position="22"/>
        <end position="316"/>
    </location>
</feature>
<dbReference type="WBParaSite" id="DME_0000719601-mRNA-1">
    <property type="protein sequence ID" value="DME_0000719601-mRNA-1"/>
    <property type="gene ID" value="DME_0000719601"/>
</dbReference>
<dbReference type="Pfam" id="PF00432">
    <property type="entry name" value="Prenyltrans"/>
    <property type="match status" value="1"/>
</dbReference>
<evidence type="ECO:0000256" key="3">
    <source>
        <dbReference type="ARBA" id="ARBA00022602"/>
    </source>
</evidence>
<evidence type="ECO:0000313" key="13">
    <source>
        <dbReference type="Proteomes" id="UP000274756"/>
    </source>
</evidence>
<dbReference type="GO" id="GO:0004663">
    <property type="term" value="F:Rab geranylgeranyltransferase activity"/>
    <property type="evidence" value="ECO:0007669"/>
    <property type="project" value="UniProtKB-UniRule"/>
</dbReference>
<comment type="function">
    <text evidence="9">Catalyzes the transfer of a geranylgeranyl moiety from geranylgeranyl diphosphate to both cysteines of proteins with the C-terminal sequence -XXCC, -XCXC and -CCXX.</text>
</comment>
<organism evidence="12 14">
    <name type="scientific">Dracunculus medinensis</name>
    <name type="common">Guinea worm</name>
    <dbReference type="NCBI Taxonomy" id="318479"/>
    <lineage>
        <taxon>Eukaryota</taxon>
        <taxon>Metazoa</taxon>
        <taxon>Ecdysozoa</taxon>
        <taxon>Nematoda</taxon>
        <taxon>Chromadorea</taxon>
        <taxon>Rhabditida</taxon>
        <taxon>Spirurina</taxon>
        <taxon>Dracunculoidea</taxon>
        <taxon>Dracunculidae</taxon>
        <taxon>Dracunculus</taxon>
    </lineage>
</organism>
<evidence type="ECO:0000256" key="6">
    <source>
        <dbReference type="ARBA" id="ARBA00022737"/>
    </source>
</evidence>
<reference evidence="14" key="1">
    <citation type="submission" date="2017-02" db="UniProtKB">
        <authorList>
            <consortium name="WormBaseParasite"/>
        </authorList>
    </citation>
    <scope>IDENTIFICATION</scope>
</reference>
<comment type="similarity">
    <text evidence="1 9">Belongs to the protein prenyltransferase subunit beta family.</text>
</comment>
<evidence type="ECO:0000256" key="8">
    <source>
        <dbReference type="ARBA" id="ARBA00047658"/>
    </source>
</evidence>
<evidence type="ECO:0000256" key="5">
    <source>
        <dbReference type="ARBA" id="ARBA00022723"/>
    </source>
</evidence>
<gene>
    <name evidence="11" type="ORF">DME_LOCUS1667</name>
</gene>
<accession>A0A0N4UHZ0</accession>
<dbReference type="FunFam" id="1.50.10.20:FF:000012">
    <property type="entry name" value="Geranylgeranyl transferase type-2 subunit beta"/>
    <property type="match status" value="1"/>
</dbReference>
<comment type="subunit">
    <text evidence="2">Heterodimer of an alpha and a beta subunit.</text>
</comment>